<dbReference type="EMBL" id="JAOJ01000002">
    <property type="protein sequence ID" value="EUA72162.1"/>
    <property type="molecule type" value="Genomic_DNA"/>
</dbReference>
<dbReference type="Proteomes" id="UP000023351">
    <property type="component" value="Unassembled WGS sequence"/>
</dbReference>
<reference evidence="1 2" key="1">
    <citation type="submission" date="2013-12" db="EMBL/GenBank/DDBJ databases">
        <authorList>
            <person name="Zelazny A."/>
            <person name="Olivier K."/>
            <person name="Holland S."/>
            <person name="Lenaerts A."/>
            <person name="Ordway D."/>
            <person name="DeGroote M.A."/>
            <person name="Parker T."/>
            <person name="Sizemore C."/>
            <person name="Tallon L.J."/>
            <person name="Sadzewicz L.K."/>
            <person name="Sengamalay N."/>
            <person name="Fraser C.M."/>
            <person name="Hine E."/>
            <person name="Shefchek K.A."/>
            <person name="Das S.P."/>
            <person name="Tettelin H."/>
        </authorList>
    </citation>
    <scope>NUCLEOTIDE SEQUENCE [LARGE SCALE GENOMIC DNA]</scope>
    <source>
        <strain evidence="1 2">1513</strain>
    </source>
</reference>
<comment type="caution">
    <text evidence="1">The sequence shown here is derived from an EMBL/GenBank/DDBJ whole genome shotgun (WGS) entry which is preliminary data.</text>
</comment>
<proteinExistence type="predicted"/>
<sequence length="76" mass="7307">MGVTAVVTGAEDSSFWVGAGATEVGVGPGLLVVPLAGGSDDGSGVCDGSVDGPNSAHLMSYVARESPAQQGATTEV</sequence>
<dbReference type="AlphaFoldDB" id="X8DU66"/>
<organism evidence="1 2">
    <name type="scientific">Mycobacteroides abscessus subsp. bolletii 1513</name>
    <dbReference type="NCBI Taxonomy" id="1299321"/>
    <lineage>
        <taxon>Bacteria</taxon>
        <taxon>Bacillati</taxon>
        <taxon>Actinomycetota</taxon>
        <taxon>Actinomycetes</taxon>
        <taxon>Mycobacteriales</taxon>
        <taxon>Mycobacteriaceae</taxon>
        <taxon>Mycobacteroides</taxon>
        <taxon>Mycobacteroides abscessus</taxon>
    </lineage>
</organism>
<protein>
    <submittedName>
        <fullName evidence="1">Uncharacterized protein</fullName>
    </submittedName>
</protein>
<gene>
    <name evidence="1" type="ORF">I540_3429</name>
</gene>
<evidence type="ECO:0000313" key="2">
    <source>
        <dbReference type="Proteomes" id="UP000023351"/>
    </source>
</evidence>
<evidence type="ECO:0000313" key="1">
    <source>
        <dbReference type="EMBL" id="EUA72162.1"/>
    </source>
</evidence>
<name>X8DU66_9MYCO</name>
<dbReference type="PATRIC" id="fig|1299321.3.peg.3290"/>
<accession>X8DU66</accession>